<evidence type="ECO:0000313" key="12">
    <source>
        <dbReference type="EMBL" id="WTW63085.1"/>
    </source>
</evidence>
<feature type="region of interest" description="Disordered" evidence="10">
    <location>
        <begin position="385"/>
        <end position="418"/>
    </location>
</feature>
<dbReference type="EC" id="3.1.3.1" evidence="12"/>
<dbReference type="SUPFAM" id="SSF53649">
    <property type="entry name" value="Alkaline phosphatase-like"/>
    <property type="match status" value="1"/>
</dbReference>
<name>A0AAU2V6J3_9ACTN</name>
<proteinExistence type="inferred from homology"/>
<evidence type="ECO:0000256" key="4">
    <source>
        <dbReference type="ARBA" id="ARBA00022801"/>
    </source>
</evidence>
<feature type="signal peptide" evidence="11">
    <location>
        <begin position="1"/>
        <end position="19"/>
    </location>
</feature>
<protein>
    <submittedName>
        <fullName evidence="12">Alkaline phosphatase</fullName>
        <ecNumber evidence="12">3.1.3.1</ecNumber>
    </submittedName>
</protein>
<dbReference type="Gene3D" id="3.40.720.10">
    <property type="entry name" value="Alkaline Phosphatase, subunit A"/>
    <property type="match status" value="1"/>
</dbReference>
<evidence type="ECO:0000256" key="8">
    <source>
        <dbReference type="PIRSR" id="PIRSR601952-2"/>
    </source>
</evidence>
<feature type="binding site" evidence="8">
    <location>
        <position position="151"/>
    </location>
    <ligand>
        <name>Mg(2+)</name>
        <dbReference type="ChEBI" id="CHEBI:18420"/>
    </ligand>
</feature>
<gene>
    <name evidence="12" type="ORF">OG549_21860</name>
</gene>
<dbReference type="CDD" id="cd16012">
    <property type="entry name" value="ALP"/>
    <property type="match status" value="1"/>
</dbReference>
<reference evidence="12" key="1">
    <citation type="submission" date="2022-10" db="EMBL/GenBank/DDBJ databases">
        <title>The complete genomes of actinobacterial strains from the NBC collection.</title>
        <authorList>
            <person name="Joergensen T.S."/>
            <person name="Alvarez Arevalo M."/>
            <person name="Sterndorff E.B."/>
            <person name="Faurdal D."/>
            <person name="Vuksanovic O."/>
            <person name="Mourched A.-S."/>
            <person name="Charusanti P."/>
            <person name="Shaw S."/>
            <person name="Blin K."/>
            <person name="Weber T."/>
        </authorList>
    </citation>
    <scope>NUCLEOTIDE SEQUENCE</scope>
    <source>
        <strain evidence="12">NBC_00003</strain>
    </source>
</reference>
<dbReference type="PRINTS" id="PR00113">
    <property type="entry name" value="ALKPHPHTASE"/>
</dbReference>
<feature type="binding site" evidence="8">
    <location>
        <position position="330"/>
    </location>
    <ligand>
        <name>Zn(2+)</name>
        <dbReference type="ChEBI" id="CHEBI:29105"/>
        <label>2</label>
    </ligand>
</feature>
<evidence type="ECO:0000256" key="6">
    <source>
        <dbReference type="ARBA" id="ARBA00022842"/>
    </source>
</evidence>
<dbReference type="InterPro" id="IPR018299">
    <property type="entry name" value="Alkaline_phosphatase_AS"/>
</dbReference>
<comment type="cofactor">
    <cofactor evidence="8">
        <name>Mg(2+)</name>
        <dbReference type="ChEBI" id="CHEBI:18420"/>
    </cofactor>
    <text evidence="8">Binds 1 Mg(2+) ion.</text>
</comment>
<keyword evidence="3 8" id="KW-0479">Metal-binding</keyword>
<comment type="cofactor">
    <cofactor evidence="8">
        <name>Zn(2+)</name>
        <dbReference type="ChEBI" id="CHEBI:29105"/>
    </cofactor>
    <text evidence="8">Binds 2 Zn(2+) ions.</text>
</comment>
<dbReference type="PANTHER" id="PTHR11596:SF5">
    <property type="entry name" value="ALKALINE PHOSPHATASE"/>
    <property type="match status" value="1"/>
</dbReference>
<sequence length="506" mass="52623">MTHKAMKVLAVFAAASAVAAGTAVTANSEPQHGGHGGGREIRNVIYLLGDGMGRTHVTAGRERYYGAHGKLNMERLPYTGAVATYAVEKGSDQPSLVTDSASSATAWSSGVKTYNAAIGVDSYEKKRATLMEQAKAAGFATGNVSTAEVTDATPAAQFSHALLRGCQGPRYSDAACLPKNADGSYEKAPADRTLVTPIAEQIARNGTADVVLGGGLARFEPDDQKALQAQGYQVLGSFGDPKLPAQTADSQKVATKADLDKARGKKVVGLFNRGNLTVEQAKAGLPAGAPQKQEPTLADMAKKSIDLLDGRSKKGFFLQVEGAQIDKRSHANDAAQTLDEVKAFDDAVKAATDFAKKDGHTLVIVTADHECAGFNIIEKGTYTNAESAAPPANTDAGNPANNSLPSRATSGAKDPARSTGIVNGAGAGDAKNFGPATFRTPDDPKNVKDGSPEASLWLTYLSGNHTGADVPIFAYGPGADRFAASQINTELYGKMYGSLFGRSPRG</sequence>
<dbReference type="InterPro" id="IPR001952">
    <property type="entry name" value="Alkaline_phosphatase"/>
</dbReference>
<evidence type="ECO:0000256" key="11">
    <source>
        <dbReference type="SAM" id="SignalP"/>
    </source>
</evidence>
<dbReference type="AlphaFoldDB" id="A0AAU2V6J3"/>
<keyword evidence="6 8" id="KW-0460">Magnesium</keyword>
<feature type="binding site" evidence="8">
    <location>
        <position position="50"/>
    </location>
    <ligand>
        <name>Mg(2+)</name>
        <dbReference type="ChEBI" id="CHEBI:18420"/>
    </ligand>
</feature>
<dbReference type="Pfam" id="PF00245">
    <property type="entry name" value="Alk_phosphatase"/>
    <property type="match status" value="1"/>
</dbReference>
<evidence type="ECO:0000256" key="10">
    <source>
        <dbReference type="SAM" id="MobiDB-lite"/>
    </source>
</evidence>
<keyword evidence="5 8" id="KW-0862">Zinc</keyword>
<dbReference type="GO" id="GO:0004035">
    <property type="term" value="F:alkaline phosphatase activity"/>
    <property type="evidence" value="ECO:0007669"/>
    <property type="project" value="UniProtKB-EC"/>
</dbReference>
<feature type="compositionally biased region" description="Polar residues" evidence="10">
    <location>
        <begin position="395"/>
        <end position="409"/>
    </location>
</feature>
<feature type="binding site" evidence="8">
    <location>
        <position position="50"/>
    </location>
    <ligand>
        <name>Zn(2+)</name>
        <dbReference type="ChEBI" id="CHEBI:29105"/>
        <label>2</label>
    </ligand>
</feature>
<organism evidence="12">
    <name type="scientific">Streptomyces sp. NBC_00003</name>
    <dbReference type="NCBI Taxonomy" id="2903608"/>
    <lineage>
        <taxon>Bacteria</taxon>
        <taxon>Bacillati</taxon>
        <taxon>Actinomycetota</taxon>
        <taxon>Actinomycetes</taxon>
        <taxon>Kitasatosporales</taxon>
        <taxon>Streptomycetaceae</taxon>
        <taxon>Streptomyces</taxon>
    </lineage>
</organism>
<dbReference type="EMBL" id="CP108318">
    <property type="protein sequence ID" value="WTW63085.1"/>
    <property type="molecule type" value="Genomic_DNA"/>
</dbReference>
<dbReference type="InterPro" id="IPR017850">
    <property type="entry name" value="Alkaline_phosphatase_core_sf"/>
</dbReference>
<feature type="binding site" evidence="8">
    <location>
        <position position="465"/>
    </location>
    <ligand>
        <name>Zn(2+)</name>
        <dbReference type="ChEBI" id="CHEBI:29105"/>
        <label>2</label>
    </ligand>
</feature>
<comment type="similarity">
    <text evidence="1 9">Belongs to the alkaline phosphatase family.</text>
</comment>
<feature type="binding site" evidence="8">
    <location>
        <position position="326"/>
    </location>
    <ligand>
        <name>Zn(2+)</name>
        <dbReference type="ChEBI" id="CHEBI:29105"/>
        <label>2</label>
    </ligand>
</feature>
<accession>A0AAU2V6J3</accession>
<evidence type="ECO:0000256" key="5">
    <source>
        <dbReference type="ARBA" id="ARBA00022833"/>
    </source>
</evidence>
<evidence type="ECO:0000256" key="2">
    <source>
        <dbReference type="ARBA" id="ARBA00022553"/>
    </source>
</evidence>
<feature type="binding site" evidence="8">
    <location>
        <position position="368"/>
    </location>
    <ligand>
        <name>Zn(2+)</name>
        <dbReference type="ChEBI" id="CHEBI:29105"/>
        <label>2</label>
    </ligand>
</feature>
<feature type="binding site" evidence="8">
    <location>
        <position position="321"/>
    </location>
    <ligand>
        <name>Mg(2+)</name>
        <dbReference type="ChEBI" id="CHEBI:18420"/>
    </ligand>
</feature>
<dbReference type="GO" id="GO:0046872">
    <property type="term" value="F:metal ion binding"/>
    <property type="evidence" value="ECO:0007669"/>
    <property type="project" value="UniProtKB-KW"/>
</dbReference>
<dbReference type="PANTHER" id="PTHR11596">
    <property type="entry name" value="ALKALINE PHOSPHATASE"/>
    <property type="match status" value="1"/>
</dbReference>
<keyword evidence="2" id="KW-0597">Phosphoprotein</keyword>
<dbReference type="SMART" id="SM00098">
    <property type="entry name" value="alkPPc"/>
    <property type="match status" value="1"/>
</dbReference>
<evidence type="ECO:0000256" key="1">
    <source>
        <dbReference type="ARBA" id="ARBA00005984"/>
    </source>
</evidence>
<feature type="binding site" evidence="8">
    <location>
        <position position="153"/>
    </location>
    <ligand>
        <name>Mg(2+)</name>
        <dbReference type="ChEBI" id="CHEBI:18420"/>
    </ligand>
</feature>
<keyword evidence="11" id="KW-0732">Signal</keyword>
<evidence type="ECO:0000256" key="3">
    <source>
        <dbReference type="ARBA" id="ARBA00022723"/>
    </source>
</evidence>
<keyword evidence="4 12" id="KW-0378">Hydrolase</keyword>
<evidence type="ECO:0000256" key="9">
    <source>
        <dbReference type="RuleBase" id="RU003946"/>
    </source>
</evidence>
<feature type="active site" description="Phosphoserine intermediate" evidence="7">
    <location>
        <position position="100"/>
    </location>
</feature>
<dbReference type="PROSITE" id="PS00123">
    <property type="entry name" value="ALKALINE_PHOSPHATASE"/>
    <property type="match status" value="1"/>
</dbReference>
<feature type="binding site" evidence="8">
    <location>
        <position position="369"/>
    </location>
    <ligand>
        <name>Zn(2+)</name>
        <dbReference type="ChEBI" id="CHEBI:29105"/>
        <label>2</label>
    </ligand>
</feature>
<feature type="chain" id="PRO_5043558637" evidence="11">
    <location>
        <begin position="20"/>
        <end position="506"/>
    </location>
</feature>
<evidence type="ECO:0000256" key="7">
    <source>
        <dbReference type="PIRSR" id="PIRSR601952-1"/>
    </source>
</evidence>